<dbReference type="InterPro" id="IPR023696">
    <property type="entry name" value="Ureohydrolase_dom_sf"/>
</dbReference>
<proteinExistence type="predicted"/>
<organism evidence="1">
    <name type="scientific">Methylobacterium bullatum</name>
    <dbReference type="NCBI Taxonomy" id="570505"/>
    <lineage>
        <taxon>Bacteria</taxon>
        <taxon>Pseudomonadati</taxon>
        <taxon>Pseudomonadota</taxon>
        <taxon>Alphaproteobacteria</taxon>
        <taxon>Hyphomicrobiales</taxon>
        <taxon>Methylobacteriaceae</taxon>
        <taxon>Methylobacterium</taxon>
    </lineage>
</organism>
<accession>A0A679JWZ6</accession>
<name>A0A679JWZ6_9HYPH</name>
<protein>
    <submittedName>
        <fullName evidence="1">Arginase</fullName>
        <ecNumber evidence="1">3.5.3.1</ecNumber>
    </submittedName>
</protein>
<evidence type="ECO:0000313" key="1">
    <source>
        <dbReference type="EMBL" id="CAA2145150.1"/>
    </source>
</evidence>
<dbReference type="GO" id="GO:0004053">
    <property type="term" value="F:arginase activity"/>
    <property type="evidence" value="ECO:0007669"/>
    <property type="project" value="UniProtKB-EC"/>
</dbReference>
<dbReference type="AlphaFoldDB" id="A0A679JWZ6"/>
<dbReference type="EC" id="3.5.3.1" evidence="1"/>
<dbReference type="SUPFAM" id="SSF52768">
    <property type="entry name" value="Arginase/deacetylase"/>
    <property type="match status" value="1"/>
</dbReference>
<reference evidence="1" key="1">
    <citation type="submission" date="2019-12" db="EMBL/GenBank/DDBJ databases">
        <authorList>
            <person name="Cremers G."/>
        </authorList>
    </citation>
    <scope>NUCLEOTIDE SEQUENCE</scope>
    <source>
        <strain evidence="1">Mbul2</strain>
    </source>
</reference>
<gene>
    <name evidence="1" type="primary">arcA_2</name>
    <name evidence="1" type="ORF">MBLL_04272</name>
</gene>
<dbReference type="EMBL" id="LR743511">
    <property type="protein sequence ID" value="CAA2145150.1"/>
    <property type="molecule type" value="Genomic_DNA"/>
</dbReference>
<sequence length="52" mass="6070">MEMLYDSGLVRRLHLIALHPFLDERGRTALLMTDLAASLMGRRRLDRPTRSF</sequence>
<keyword evidence="1" id="KW-0378">Hydrolase</keyword>